<dbReference type="OrthoDB" id="948245at2"/>
<evidence type="ECO:0000313" key="1">
    <source>
        <dbReference type="EMBL" id="SHK06828.1"/>
    </source>
</evidence>
<keyword evidence="2" id="KW-1185">Reference proteome</keyword>
<sequence length="365" mass="41374">MKILKNALIVLLSIFLFLFESCNRNELTEETLPVTSSKNFYITGAENNKAYYWKNGEKIILAEGDGCYASNILINNNRVYVLGGLISEYGSSEYNTNKYLWIDGVKHNLAELLNLSASNPNSSEYSVQGMAINKNGNIVFHGWTKNPNPTSDNDRIQACYWENGEKKGVINCNDMVRFYFDPANGDVYTSVRSSLISNAGTNEYGWYISYYKNGLLISKDKNVITQYFYSDNTGVNVFYKYYDNTGNNNYKLYQKNLGTEISSILPDVVNQNLINKFFVEGNNKYFIGDDFYIKNNVLLTLDSSDGFNKIGSFQVVDNNIYSIRNHSNNLSAKFFINNLEKQSILLTPIHSGNASGFTSLYISDK</sequence>
<proteinExistence type="predicted"/>
<gene>
    <name evidence="1" type="ORF">SAMN05444371_1072</name>
</gene>
<dbReference type="STRING" id="216903.SAMN05444371_1072"/>
<dbReference type="Proteomes" id="UP000184498">
    <property type="component" value="Unassembled WGS sequence"/>
</dbReference>
<reference evidence="2" key="1">
    <citation type="submission" date="2016-11" db="EMBL/GenBank/DDBJ databases">
        <authorList>
            <person name="Varghese N."/>
            <person name="Submissions S."/>
        </authorList>
    </citation>
    <scope>NUCLEOTIDE SEQUENCE [LARGE SCALE GENOMIC DNA]</scope>
    <source>
        <strain evidence="2">DSM 18016</strain>
    </source>
</reference>
<dbReference type="AlphaFoldDB" id="A0A1M6PFU1"/>
<organism evidence="1 2">
    <name type="scientific">Epilithonimonas mollis</name>
    <dbReference type="NCBI Taxonomy" id="216903"/>
    <lineage>
        <taxon>Bacteria</taxon>
        <taxon>Pseudomonadati</taxon>
        <taxon>Bacteroidota</taxon>
        <taxon>Flavobacteriia</taxon>
        <taxon>Flavobacteriales</taxon>
        <taxon>Weeksellaceae</taxon>
        <taxon>Chryseobacterium group</taxon>
        <taxon>Epilithonimonas</taxon>
    </lineage>
</organism>
<name>A0A1M6PFU1_9FLAO</name>
<accession>A0A1M6PFU1</accession>
<protein>
    <submittedName>
        <fullName evidence="1">Uncharacterized protein</fullName>
    </submittedName>
</protein>
<dbReference type="RefSeq" id="WP_072996752.1">
    <property type="nucleotide sequence ID" value="NZ_FRAM01000001.1"/>
</dbReference>
<evidence type="ECO:0000313" key="2">
    <source>
        <dbReference type="Proteomes" id="UP000184498"/>
    </source>
</evidence>
<dbReference type="EMBL" id="FRAM01000001">
    <property type="protein sequence ID" value="SHK06828.1"/>
    <property type="molecule type" value="Genomic_DNA"/>
</dbReference>